<dbReference type="Pfam" id="PF02311">
    <property type="entry name" value="AraC_binding"/>
    <property type="match status" value="1"/>
</dbReference>
<dbReference type="Pfam" id="PF12833">
    <property type="entry name" value="HTH_18"/>
    <property type="match status" value="1"/>
</dbReference>
<dbReference type="RefSeq" id="WP_109733392.1">
    <property type="nucleotide sequence ID" value="NZ_BAAACK010000014.1"/>
</dbReference>
<dbReference type="SMART" id="SM00342">
    <property type="entry name" value="HTH_ARAC"/>
    <property type="match status" value="1"/>
</dbReference>
<dbReference type="InterPro" id="IPR009057">
    <property type="entry name" value="Homeodomain-like_sf"/>
</dbReference>
<keyword evidence="2 5" id="KW-0238">DNA-binding</keyword>
<dbReference type="InterPro" id="IPR003313">
    <property type="entry name" value="AraC-bd"/>
</dbReference>
<dbReference type="Gene3D" id="2.60.120.10">
    <property type="entry name" value="Jelly Rolls"/>
    <property type="match status" value="1"/>
</dbReference>
<dbReference type="PROSITE" id="PS01124">
    <property type="entry name" value="HTH_ARAC_FAMILY_2"/>
    <property type="match status" value="1"/>
</dbReference>
<dbReference type="SUPFAM" id="SSF46689">
    <property type="entry name" value="Homeodomain-like"/>
    <property type="match status" value="2"/>
</dbReference>
<dbReference type="SUPFAM" id="SSF51215">
    <property type="entry name" value="Regulatory protein AraC"/>
    <property type="match status" value="1"/>
</dbReference>
<dbReference type="GO" id="GO:0043565">
    <property type="term" value="F:sequence-specific DNA binding"/>
    <property type="evidence" value="ECO:0007669"/>
    <property type="project" value="InterPro"/>
</dbReference>
<dbReference type="Proteomes" id="UP000245845">
    <property type="component" value="Unassembled WGS sequence"/>
</dbReference>
<keyword evidence="3" id="KW-0804">Transcription</keyword>
<dbReference type="OrthoDB" id="9774814at2"/>
<dbReference type="InterPro" id="IPR037923">
    <property type="entry name" value="HTH-like"/>
</dbReference>
<accession>A0A2Y9BKY4</accession>
<sequence>MKGQIWLKDDRQVMNTNTYEIFHNYTDRAIDLDFHMHNFYEVLVFLGGKVDYQVEDKTYPLRPGDILLTNSSELHRAIIRDGKPYERFVGWFHPDFVNKLNAQIIDADVAACFDSSSKMHFNLLHADSETFHEIVKLFEQLMKPADEKIFGDRALRDCYATELLILLNQAHLNTTITPGIHLINNPKVNDVIFYINQNLCEELTLDNLSEHFYISKYYLTRLFKQYTGLTLHQYILRKRLNTSKTMLANGCAPYDACIDSGFKNYSHFSKCFKDCFMLSPSEYSEAYQSEGKKE</sequence>
<evidence type="ECO:0000256" key="2">
    <source>
        <dbReference type="ARBA" id="ARBA00023125"/>
    </source>
</evidence>
<dbReference type="GO" id="GO:0003700">
    <property type="term" value="F:DNA-binding transcription factor activity"/>
    <property type="evidence" value="ECO:0007669"/>
    <property type="project" value="InterPro"/>
</dbReference>
<evidence type="ECO:0000256" key="3">
    <source>
        <dbReference type="ARBA" id="ARBA00023163"/>
    </source>
</evidence>
<feature type="domain" description="HTH araC/xylS-type" evidence="4">
    <location>
        <begin position="189"/>
        <end position="286"/>
    </location>
</feature>
<evidence type="ECO:0000313" key="6">
    <source>
        <dbReference type="Proteomes" id="UP000245845"/>
    </source>
</evidence>
<proteinExistence type="predicted"/>
<dbReference type="EMBL" id="QGDL01000017">
    <property type="protein sequence ID" value="PWJ22703.1"/>
    <property type="molecule type" value="Genomic_DNA"/>
</dbReference>
<dbReference type="PANTHER" id="PTHR43280">
    <property type="entry name" value="ARAC-FAMILY TRANSCRIPTIONAL REGULATOR"/>
    <property type="match status" value="1"/>
</dbReference>
<keyword evidence="1" id="KW-0805">Transcription regulation</keyword>
<evidence type="ECO:0000313" key="5">
    <source>
        <dbReference type="EMBL" id="PWJ22703.1"/>
    </source>
</evidence>
<reference evidence="5 6" key="1">
    <citation type="submission" date="2018-05" db="EMBL/GenBank/DDBJ databases">
        <title>The Hungate 1000. A catalogue of reference genomes from the rumen microbiome.</title>
        <authorList>
            <person name="Kelly W."/>
        </authorList>
    </citation>
    <scope>NUCLEOTIDE SEQUENCE [LARGE SCALE GENOMIC DNA]</scope>
    <source>
        <strain evidence="5 6">NLAE-zl-C242</strain>
    </source>
</reference>
<name>A0A2Y9BKY4_9FIRM</name>
<dbReference type="PANTHER" id="PTHR43280:SF34">
    <property type="entry name" value="ARAC-FAMILY TRANSCRIPTIONAL REGULATOR"/>
    <property type="match status" value="1"/>
</dbReference>
<dbReference type="InterPro" id="IPR014710">
    <property type="entry name" value="RmlC-like_jellyroll"/>
</dbReference>
<gene>
    <name evidence="5" type="ORF">A8806_11743</name>
</gene>
<dbReference type="AlphaFoldDB" id="A0A2Y9BKY4"/>
<comment type="caution">
    <text evidence="5">The sequence shown here is derived from an EMBL/GenBank/DDBJ whole genome shotgun (WGS) entry which is preliminary data.</text>
</comment>
<dbReference type="InterPro" id="IPR018060">
    <property type="entry name" value="HTH_AraC"/>
</dbReference>
<evidence type="ECO:0000256" key="1">
    <source>
        <dbReference type="ARBA" id="ARBA00023015"/>
    </source>
</evidence>
<dbReference type="Gene3D" id="1.10.10.60">
    <property type="entry name" value="Homeodomain-like"/>
    <property type="match status" value="2"/>
</dbReference>
<keyword evidence="6" id="KW-1185">Reference proteome</keyword>
<evidence type="ECO:0000259" key="4">
    <source>
        <dbReference type="PROSITE" id="PS01124"/>
    </source>
</evidence>
<protein>
    <submittedName>
        <fullName evidence="5">AraC-like DNA-binding protein</fullName>
    </submittedName>
</protein>
<organism evidence="5 6">
    <name type="scientific">Faecalicatena orotica</name>
    <dbReference type="NCBI Taxonomy" id="1544"/>
    <lineage>
        <taxon>Bacteria</taxon>
        <taxon>Bacillati</taxon>
        <taxon>Bacillota</taxon>
        <taxon>Clostridia</taxon>
        <taxon>Lachnospirales</taxon>
        <taxon>Lachnospiraceae</taxon>
        <taxon>Faecalicatena</taxon>
    </lineage>
</organism>